<organism evidence="1 2">
    <name type="scientific">Araneus ventricosus</name>
    <name type="common">Orbweaver spider</name>
    <name type="synonym">Epeira ventricosa</name>
    <dbReference type="NCBI Taxonomy" id="182803"/>
    <lineage>
        <taxon>Eukaryota</taxon>
        <taxon>Metazoa</taxon>
        <taxon>Ecdysozoa</taxon>
        <taxon>Arthropoda</taxon>
        <taxon>Chelicerata</taxon>
        <taxon>Arachnida</taxon>
        <taxon>Araneae</taxon>
        <taxon>Araneomorphae</taxon>
        <taxon>Entelegynae</taxon>
        <taxon>Araneoidea</taxon>
        <taxon>Araneidae</taxon>
        <taxon>Araneus</taxon>
    </lineage>
</organism>
<gene>
    <name evidence="1" type="ORF">AVEN_143341_1</name>
</gene>
<evidence type="ECO:0000313" key="1">
    <source>
        <dbReference type="EMBL" id="GBL78032.1"/>
    </source>
</evidence>
<name>A0A4Y2ADV5_ARAVE</name>
<comment type="caution">
    <text evidence="1">The sequence shown here is derived from an EMBL/GenBank/DDBJ whole genome shotgun (WGS) entry which is preliminary data.</text>
</comment>
<reference evidence="1 2" key="1">
    <citation type="journal article" date="2019" name="Sci. Rep.">
        <title>Orb-weaving spider Araneus ventricosus genome elucidates the spidroin gene catalogue.</title>
        <authorList>
            <person name="Kono N."/>
            <person name="Nakamura H."/>
            <person name="Ohtoshi R."/>
            <person name="Moran D.A.P."/>
            <person name="Shinohara A."/>
            <person name="Yoshida Y."/>
            <person name="Fujiwara M."/>
            <person name="Mori M."/>
            <person name="Tomita M."/>
            <person name="Arakawa K."/>
        </authorList>
    </citation>
    <scope>NUCLEOTIDE SEQUENCE [LARGE SCALE GENOMIC DNA]</scope>
</reference>
<dbReference type="AlphaFoldDB" id="A0A4Y2ADV5"/>
<dbReference type="EMBL" id="BGPR01000014">
    <property type="protein sequence ID" value="GBL78032.1"/>
    <property type="molecule type" value="Genomic_DNA"/>
</dbReference>
<dbReference type="Proteomes" id="UP000499080">
    <property type="component" value="Unassembled WGS sequence"/>
</dbReference>
<keyword evidence="2" id="KW-1185">Reference proteome</keyword>
<accession>A0A4Y2ADV5</accession>
<evidence type="ECO:0000313" key="2">
    <source>
        <dbReference type="Proteomes" id="UP000499080"/>
    </source>
</evidence>
<protein>
    <submittedName>
        <fullName evidence="1">Uncharacterized protein</fullName>
    </submittedName>
</protein>
<sequence>MSEESNLTLAKARERYFIAIFVSLQIVCIDKNDEGDEKNSTSIPRRSCRVGPPEAALGQGNCPWRRSQGGDKIGARCEKGWFNRCDLSILLTLTTTGERRVSSLKLIKSYLAVRKHEIVRHSGKSEFGQKEECVTTVQRHHTISALVAWSLRKYLLIVLSHILTVPLEEVPSSKNSVLE</sequence>
<proteinExistence type="predicted"/>